<organism evidence="3 4">
    <name type="scientific">Gimesia alba</name>
    <dbReference type="NCBI Taxonomy" id="2527973"/>
    <lineage>
        <taxon>Bacteria</taxon>
        <taxon>Pseudomonadati</taxon>
        <taxon>Planctomycetota</taxon>
        <taxon>Planctomycetia</taxon>
        <taxon>Planctomycetales</taxon>
        <taxon>Planctomycetaceae</taxon>
        <taxon>Gimesia</taxon>
    </lineage>
</organism>
<evidence type="ECO:0000313" key="4">
    <source>
        <dbReference type="Proteomes" id="UP000317171"/>
    </source>
</evidence>
<feature type="region of interest" description="Disordered" evidence="1">
    <location>
        <begin position="214"/>
        <end position="274"/>
    </location>
</feature>
<reference evidence="3 4" key="1">
    <citation type="submission" date="2019-02" db="EMBL/GenBank/DDBJ databases">
        <title>Deep-cultivation of Planctomycetes and their phenomic and genomic characterization uncovers novel biology.</title>
        <authorList>
            <person name="Wiegand S."/>
            <person name="Jogler M."/>
            <person name="Boedeker C."/>
            <person name="Pinto D."/>
            <person name="Vollmers J."/>
            <person name="Rivas-Marin E."/>
            <person name="Kohn T."/>
            <person name="Peeters S.H."/>
            <person name="Heuer A."/>
            <person name="Rast P."/>
            <person name="Oberbeckmann S."/>
            <person name="Bunk B."/>
            <person name="Jeske O."/>
            <person name="Meyerdierks A."/>
            <person name="Storesund J.E."/>
            <person name="Kallscheuer N."/>
            <person name="Luecker S."/>
            <person name="Lage O.M."/>
            <person name="Pohl T."/>
            <person name="Merkel B.J."/>
            <person name="Hornburger P."/>
            <person name="Mueller R.-W."/>
            <person name="Bruemmer F."/>
            <person name="Labrenz M."/>
            <person name="Spormann A.M."/>
            <person name="Op den Camp H."/>
            <person name="Overmann J."/>
            <person name="Amann R."/>
            <person name="Jetten M.S.M."/>
            <person name="Mascher T."/>
            <person name="Medema M.H."/>
            <person name="Devos D.P."/>
            <person name="Kaster A.-K."/>
            <person name="Ovreas L."/>
            <person name="Rohde M."/>
            <person name="Galperin M.Y."/>
            <person name="Jogler C."/>
        </authorList>
    </citation>
    <scope>NUCLEOTIDE SEQUENCE [LARGE SCALE GENOMIC DNA]</scope>
    <source>
        <strain evidence="3 4">Pan241w</strain>
    </source>
</reference>
<proteinExistence type="predicted"/>
<keyword evidence="2" id="KW-0732">Signal</keyword>
<dbReference type="KEGG" id="gaz:Pan241w_25090"/>
<keyword evidence="4" id="KW-1185">Reference proteome</keyword>
<dbReference type="RefSeq" id="WP_145215637.1">
    <property type="nucleotide sequence ID" value="NZ_CP036269.1"/>
</dbReference>
<dbReference type="OrthoDB" id="257265at2"/>
<sequence length="542" mass="59575" precursor="true">MRLLTLLVVSCSCWGILTGSSQAAGVPSAPVFTSKTQFRIPYHYDQAEIDRLGAREIRLYVSIDRGVTWNHLKSVSPATRKFPFEATQDGEYWFSVRTLDSKNQLHPSGPVFEPGLRVVIDTTPPRLDLDLRQISPGKVQLIWNAEDQYLDPSKLVLEYSQNGSPNWQRVIVAPHGKGQTTWSISQGGVVAVRGMIKDKADNVGSSQKQIRVVASASRSVPKKNKQDLPDFNQPIAQGGTPDNSLTLSEPEPLAPYSGQGQDPQSTQPKPFEQQTPLANNQQLPSVFPKAGAGSQSMQDSVKGQFVADAPEKRPHYAKNRYPASEKNWAPERKQVLNGTQFQIGFQVDEVGPSGIGAIELYITEDNGQKWYKYGEDEDKKSPFHVEVPHDGIYGFALRVRSGVGLADALPKPGEKPDVVIVVDRTAPAIKLHPIKQGLGGEANKVTITWAMSDQNPAEKSIAINYSTQPNGPWEPIVDWQEDTGRFTWSVGPGNPSKFYLQVVARDAAGNISKEVTPDPIILDLTKPSGRIVDVEVLNKAPY</sequence>
<name>A0A517RF07_9PLAN</name>
<feature type="compositionally biased region" description="Polar residues" evidence="1">
    <location>
        <begin position="258"/>
        <end position="274"/>
    </location>
</feature>
<evidence type="ECO:0000256" key="1">
    <source>
        <dbReference type="SAM" id="MobiDB-lite"/>
    </source>
</evidence>
<evidence type="ECO:0000256" key="2">
    <source>
        <dbReference type="SAM" id="SignalP"/>
    </source>
</evidence>
<dbReference type="AlphaFoldDB" id="A0A517RF07"/>
<gene>
    <name evidence="3" type="ORF">Pan241w_25090</name>
</gene>
<feature type="chain" id="PRO_5022108925" evidence="2">
    <location>
        <begin position="24"/>
        <end position="542"/>
    </location>
</feature>
<feature type="signal peptide" evidence="2">
    <location>
        <begin position="1"/>
        <end position="23"/>
    </location>
</feature>
<dbReference type="Proteomes" id="UP000317171">
    <property type="component" value="Chromosome"/>
</dbReference>
<dbReference type="EMBL" id="CP036269">
    <property type="protein sequence ID" value="QDT42425.1"/>
    <property type="molecule type" value="Genomic_DNA"/>
</dbReference>
<dbReference type="SUPFAM" id="SSF50939">
    <property type="entry name" value="Sialidases"/>
    <property type="match status" value="1"/>
</dbReference>
<dbReference type="InterPro" id="IPR036278">
    <property type="entry name" value="Sialidase_sf"/>
</dbReference>
<accession>A0A517RF07</accession>
<evidence type="ECO:0000313" key="3">
    <source>
        <dbReference type="EMBL" id="QDT42425.1"/>
    </source>
</evidence>
<protein>
    <submittedName>
        <fullName evidence="3">Ser-Thr-rich glycosyl-phosphatidyl-inositol-anchored membrane family protein</fullName>
    </submittedName>
</protein>